<keyword evidence="3" id="KW-1185">Reference proteome</keyword>
<feature type="compositionally biased region" description="Basic and acidic residues" evidence="1">
    <location>
        <begin position="199"/>
        <end position="213"/>
    </location>
</feature>
<feature type="region of interest" description="Disordered" evidence="1">
    <location>
        <begin position="148"/>
        <end position="219"/>
    </location>
</feature>
<dbReference type="Proteomes" id="UP001066276">
    <property type="component" value="Chromosome 5"/>
</dbReference>
<dbReference type="EMBL" id="JANPWB010000009">
    <property type="protein sequence ID" value="KAJ1149170.1"/>
    <property type="molecule type" value="Genomic_DNA"/>
</dbReference>
<gene>
    <name evidence="2" type="ORF">NDU88_001987</name>
</gene>
<evidence type="ECO:0000313" key="2">
    <source>
        <dbReference type="EMBL" id="KAJ1149170.1"/>
    </source>
</evidence>
<feature type="compositionally biased region" description="Basic and acidic residues" evidence="1">
    <location>
        <begin position="151"/>
        <end position="178"/>
    </location>
</feature>
<sequence length="352" mass="38083">MLPVAAFLMLLLPAVSFLMLPPPVVAFLMLLLPVAALLMLLLPCVVFSEAAAACGCVPEAAAACGCVPDAAAACGCVADAAAACVVFPEAAAACGCIPDAAKHIGHMHFLILYFKVHKKDCSVLSQEKPKYKRELLFVWQNTEVKGRKKRERGEVQRGHEGEKEHREIGFIKKQEQHRRGVSNTGCETPLASTQTQRNPMEEVGREDTDRREEEENETCTEEWWCPSPPDYALTLPQLRKGCGPHGKLFFQVKNPLVMLREEVPLRPSVGKPGAPPATPHKVPPSTWACSLLPGTPRAPLDALRGILCSSSLPRAFNFAYSAVMPLFCQSVPQVPSLVCHAANGGFDAALVG</sequence>
<organism evidence="2 3">
    <name type="scientific">Pleurodeles waltl</name>
    <name type="common">Iberian ribbed newt</name>
    <dbReference type="NCBI Taxonomy" id="8319"/>
    <lineage>
        <taxon>Eukaryota</taxon>
        <taxon>Metazoa</taxon>
        <taxon>Chordata</taxon>
        <taxon>Craniata</taxon>
        <taxon>Vertebrata</taxon>
        <taxon>Euteleostomi</taxon>
        <taxon>Amphibia</taxon>
        <taxon>Batrachia</taxon>
        <taxon>Caudata</taxon>
        <taxon>Salamandroidea</taxon>
        <taxon>Salamandridae</taxon>
        <taxon>Pleurodelinae</taxon>
        <taxon>Pleurodeles</taxon>
    </lineage>
</organism>
<proteinExistence type="predicted"/>
<reference evidence="2" key="1">
    <citation type="journal article" date="2022" name="bioRxiv">
        <title>Sequencing and chromosome-scale assembly of the giantPleurodeles waltlgenome.</title>
        <authorList>
            <person name="Brown T."/>
            <person name="Elewa A."/>
            <person name="Iarovenko S."/>
            <person name="Subramanian E."/>
            <person name="Araus A.J."/>
            <person name="Petzold A."/>
            <person name="Susuki M."/>
            <person name="Suzuki K.-i.T."/>
            <person name="Hayashi T."/>
            <person name="Toyoda A."/>
            <person name="Oliveira C."/>
            <person name="Osipova E."/>
            <person name="Leigh N.D."/>
            <person name="Simon A."/>
            <person name="Yun M.H."/>
        </authorList>
    </citation>
    <scope>NUCLEOTIDE SEQUENCE</scope>
    <source>
        <strain evidence="2">20211129_DDA</strain>
        <tissue evidence="2">Liver</tissue>
    </source>
</reference>
<comment type="caution">
    <text evidence="2">The sequence shown here is derived from an EMBL/GenBank/DDBJ whole genome shotgun (WGS) entry which is preliminary data.</text>
</comment>
<feature type="compositionally biased region" description="Polar residues" evidence="1">
    <location>
        <begin position="181"/>
        <end position="198"/>
    </location>
</feature>
<protein>
    <submittedName>
        <fullName evidence="2">Uncharacterized protein</fullName>
    </submittedName>
</protein>
<evidence type="ECO:0000313" key="3">
    <source>
        <dbReference type="Proteomes" id="UP001066276"/>
    </source>
</evidence>
<dbReference type="AlphaFoldDB" id="A0AAV7RCG7"/>
<accession>A0AAV7RCG7</accession>
<evidence type="ECO:0000256" key="1">
    <source>
        <dbReference type="SAM" id="MobiDB-lite"/>
    </source>
</evidence>
<name>A0AAV7RCG7_PLEWA</name>